<dbReference type="InterPro" id="IPR034904">
    <property type="entry name" value="FSCA_dom_sf"/>
</dbReference>
<sequence length="689" mass="80179">MDKIDNMLEQTTEDLNVLKERENKLQEQQNKLLELQKKKEDLRRLQEELDNEANVIELNGIFSSTQKNDEINNDTYREAPTGSSSTNQFAQEDLLLMQPDEDLDEPDIAQLEHQAENQSEQDGDEINLLDLSAVIEQELADDYGEEPVFPNIDEQSAPLAPNVEQERLERDWYLSKVLVSQKSNPYLHLESDHLSISAYFSYYNAGRGELIVRCSIKECSGRHIIKCSCTELFQAHNGGRTIVWKTEDIRTFDKSTYEHDKIYEPHTCEGKTLEEIEEASRKNNSELSMTKNEALTLLDDSKTWWKVRNKNGQTGYVPSNYISRKKKLPFGFNNKPKESKSDAGSQERRVVAKYNYEKQRDDELELTKGNRVVVLEESEDKWWRGRNLETGEDGWFPSNYVTENNDDQKIAKEPSRKWVARNQNGQIGLVPRIYTEVIEQTYPVPEEKPISQPESFHQNSRYPEIADREWFHESVSSRGIAENKLMPASEGIFLVRPSESSKVAGNFSVSVKGRTKVKHFRVSLIDNQYQIGQRKFESLDKMIENYKRNPIFSEADERLFLTRKRGHEKRMTDIKGDLYDLIAPIRDPERPETLEELDIVREEWIEVSELGEDYYDLVVCHLSTMIGLFISEKIRRDFPYRYKLKILARPGTLQQEDDSNRQINDKERIAAAIEKEAMKKLVDECIAFE</sequence>
<keyword evidence="9" id="KW-1185">Reference proteome</keyword>
<dbReference type="SMART" id="SM00252">
    <property type="entry name" value="SH2"/>
    <property type="match status" value="1"/>
</dbReference>
<evidence type="ECO:0000256" key="5">
    <source>
        <dbReference type="SAM" id="Coils"/>
    </source>
</evidence>
<dbReference type="InterPro" id="IPR000980">
    <property type="entry name" value="SH2"/>
</dbReference>
<evidence type="ECO:0000256" key="2">
    <source>
        <dbReference type="ARBA" id="ARBA00022999"/>
    </source>
</evidence>
<dbReference type="SUPFAM" id="SSF50044">
    <property type="entry name" value="SH3-domain"/>
    <property type="match status" value="2"/>
</dbReference>
<accession>A0ABN7SGB6</accession>
<feature type="coiled-coil region" evidence="5">
    <location>
        <begin position="1"/>
        <end position="59"/>
    </location>
</feature>
<dbReference type="SUPFAM" id="SSF55550">
    <property type="entry name" value="SH2 domain"/>
    <property type="match status" value="1"/>
</dbReference>
<dbReference type="Pfam" id="PF00018">
    <property type="entry name" value="SH3_1"/>
    <property type="match status" value="2"/>
</dbReference>
<keyword evidence="2 3" id="KW-0727">SH2 domain</keyword>
<dbReference type="Gene3D" id="2.30.30.40">
    <property type="entry name" value="SH3 Domains"/>
    <property type="match status" value="2"/>
</dbReference>
<reference evidence="8 9" key="1">
    <citation type="submission" date="2021-04" db="EMBL/GenBank/DDBJ databases">
        <authorList>
            <person name="Bliznina A."/>
        </authorList>
    </citation>
    <scope>NUCLEOTIDE SEQUENCE [LARGE SCALE GENOMIC DNA]</scope>
</reference>
<dbReference type="InterPro" id="IPR001452">
    <property type="entry name" value="SH3_domain"/>
</dbReference>
<dbReference type="CDD" id="cd11766">
    <property type="entry name" value="SH3_Nck_2"/>
    <property type="match status" value="1"/>
</dbReference>
<feature type="domain" description="SH2" evidence="6">
    <location>
        <begin position="470"/>
        <end position="550"/>
    </location>
</feature>
<dbReference type="InterPro" id="IPR051184">
    <property type="entry name" value="Tyrosine-phos_adapter"/>
</dbReference>
<dbReference type="PANTHER" id="PTHR19969:SF14">
    <property type="entry name" value="DREADLOCKS, ISOFORM B"/>
    <property type="match status" value="1"/>
</dbReference>
<dbReference type="Proteomes" id="UP001158576">
    <property type="component" value="Chromosome XSR"/>
</dbReference>
<dbReference type="InterPro" id="IPR036860">
    <property type="entry name" value="SH2_dom_sf"/>
</dbReference>
<protein>
    <submittedName>
        <fullName evidence="8">Oidioi.mRNA.OKI2018_I69.XSR.g13743.t1.cds</fullName>
    </submittedName>
</protein>
<dbReference type="PROSITE" id="PS50001">
    <property type="entry name" value="SH2"/>
    <property type="match status" value="1"/>
</dbReference>
<feature type="domain" description="SH3" evidence="7">
    <location>
        <begin position="345"/>
        <end position="406"/>
    </location>
</feature>
<evidence type="ECO:0000259" key="6">
    <source>
        <dbReference type="PROSITE" id="PS50001"/>
    </source>
</evidence>
<dbReference type="Gene3D" id="3.30.505.10">
    <property type="entry name" value="SH2 domain"/>
    <property type="match status" value="1"/>
</dbReference>
<evidence type="ECO:0000313" key="9">
    <source>
        <dbReference type="Proteomes" id="UP001158576"/>
    </source>
</evidence>
<dbReference type="EMBL" id="OU015569">
    <property type="protein sequence ID" value="CAG5094649.1"/>
    <property type="molecule type" value="Genomic_DNA"/>
</dbReference>
<dbReference type="SMART" id="SM00326">
    <property type="entry name" value="SH3"/>
    <property type="match status" value="2"/>
</dbReference>
<evidence type="ECO:0000259" key="7">
    <source>
        <dbReference type="PROSITE" id="PS50002"/>
    </source>
</evidence>
<dbReference type="PANTHER" id="PTHR19969">
    <property type="entry name" value="SH2-SH3 ADAPTOR PROTEIN-RELATED"/>
    <property type="match status" value="1"/>
</dbReference>
<keyword evidence="1 4" id="KW-0728">SH3 domain</keyword>
<dbReference type="PRINTS" id="PR00452">
    <property type="entry name" value="SH3DOMAIN"/>
</dbReference>
<dbReference type="Pfam" id="PF00017">
    <property type="entry name" value="SH2"/>
    <property type="match status" value="1"/>
</dbReference>
<evidence type="ECO:0000313" key="8">
    <source>
        <dbReference type="EMBL" id="CAG5094649.1"/>
    </source>
</evidence>
<dbReference type="Gene3D" id="6.10.250.1280">
    <property type="match status" value="1"/>
</dbReference>
<dbReference type="PRINTS" id="PR00401">
    <property type="entry name" value="SH2DOMAIN"/>
</dbReference>
<dbReference type="PROSITE" id="PS50002">
    <property type="entry name" value="SH3"/>
    <property type="match status" value="2"/>
</dbReference>
<evidence type="ECO:0000256" key="4">
    <source>
        <dbReference type="PROSITE-ProRule" id="PRU00192"/>
    </source>
</evidence>
<feature type="domain" description="SH3" evidence="7">
    <location>
        <begin position="265"/>
        <end position="327"/>
    </location>
</feature>
<evidence type="ECO:0000256" key="3">
    <source>
        <dbReference type="PROSITE-ProRule" id="PRU00191"/>
    </source>
</evidence>
<organism evidence="8 9">
    <name type="scientific">Oikopleura dioica</name>
    <name type="common">Tunicate</name>
    <dbReference type="NCBI Taxonomy" id="34765"/>
    <lineage>
        <taxon>Eukaryota</taxon>
        <taxon>Metazoa</taxon>
        <taxon>Chordata</taxon>
        <taxon>Tunicata</taxon>
        <taxon>Appendicularia</taxon>
        <taxon>Copelata</taxon>
        <taxon>Oikopleuridae</taxon>
        <taxon>Oikopleura</taxon>
    </lineage>
</organism>
<gene>
    <name evidence="8" type="ORF">OKIOD_LOCUS5301</name>
</gene>
<dbReference type="Gene3D" id="3.30.300.130">
    <property type="entry name" value="Fe-S cluster assembly (FSCA)"/>
    <property type="match status" value="1"/>
</dbReference>
<dbReference type="InterPro" id="IPR036028">
    <property type="entry name" value="SH3-like_dom_sf"/>
</dbReference>
<proteinExistence type="predicted"/>
<keyword evidence="5" id="KW-0175">Coiled coil</keyword>
<name>A0ABN7SGB6_OIKDI</name>
<evidence type="ECO:0000256" key="1">
    <source>
        <dbReference type="ARBA" id="ARBA00022443"/>
    </source>
</evidence>